<evidence type="ECO:0000313" key="2">
    <source>
        <dbReference type="Proteomes" id="UP000017800"/>
    </source>
</evidence>
<keyword evidence="2" id="KW-1185">Reference proteome</keyword>
<gene>
    <name evidence="1" type="ORF">VHA01S_030_00530</name>
</gene>
<reference evidence="1 2" key="1">
    <citation type="submission" date="2013-11" db="EMBL/GenBank/DDBJ databases">
        <title>Whole genome shotgun sequence of Vibrio halioticoli NBRC 102217.</title>
        <authorList>
            <person name="Isaki S."/>
            <person name="Kimura A."/>
            <person name="Ohji S."/>
            <person name="Hosoyama A."/>
            <person name="Fujita N."/>
            <person name="Hashimoto M."/>
            <person name="Hosoyama Y."/>
            <person name="Yamazoe A."/>
        </authorList>
    </citation>
    <scope>NUCLEOTIDE SEQUENCE [LARGE SCALE GENOMIC DNA]</scope>
    <source>
        <strain evidence="1 2">NBRC 102217</strain>
    </source>
</reference>
<dbReference type="AlphaFoldDB" id="V5FE94"/>
<dbReference type="eggNOG" id="ENOG5030ZVG">
    <property type="taxonomic scope" value="Bacteria"/>
</dbReference>
<dbReference type="RefSeq" id="WP_023404332.1">
    <property type="nucleotide sequence ID" value="NZ_BAUJ01000030.1"/>
</dbReference>
<comment type="caution">
    <text evidence="1">The sequence shown here is derived from an EMBL/GenBank/DDBJ whole genome shotgun (WGS) entry which is preliminary data.</text>
</comment>
<dbReference type="OrthoDB" id="5392377at2"/>
<evidence type="ECO:0000313" key="1">
    <source>
        <dbReference type="EMBL" id="GAD89978.1"/>
    </source>
</evidence>
<name>V5FE94_9VIBR</name>
<protein>
    <submittedName>
        <fullName evidence="1">Putative CRISPR-associated protein</fullName>
    </submittedName>
</protein>
<dbReference type="Pfam" id="PF09481">
    <property type="entry name" value="CRISPR_Cse1"/>
    <property type="match status" value="1"/>
</dbReference>
<dbReference type="EMBL" id="BAUJ01000030">
    <property type="protein sequence ID" value="GAD89978.1"/>
    <property type="molecule type" value="Genomic_DNA"/>
</dbReference>
<accession>V5FE94</accession>
<proteinExistence type="predicted"/>
<sequence length="494" mass="55386">MNLLKDPFISTTKGKISLKQLLTSEQDYQLQYYFDETQLAMLQLLPSLTTVVLKPNLEDLERYLTHGLSEQEYDQCLIKVDTQWFEGGCFMQSPMPQGVKVADGPITKLVSGIECGSSANALGLFSEVEHVDVVCPDCIHVLNYNLHMNIKGECFGPTGATGIRGGGSISTLVSRPSLKETVFANTIAIDEFIKETHLTEEAEQSFMWQKPPQGEIYYAHTIGLERGLFALAYHINFPIEEKDCVCGVCGAVSDQSVTTFQRVKYTGSYGSTKNGRDGKAGWWLFPYTPISVKEDGVYPICARDQNWQSWQELSSYVVGKEVNKALIEPAYIVRQFRKMIPINRTSLLIGGNIADQGSIVGRVYDLYAMPESLSRDNSKITKVIDAGLEEKEKLSLALNKIFGIGYDKNFVSGIKEQAIQSFICNAQQIIQQILQDVDRKEAKLLRADAILRLTQVSHRIFSDVQRKYQYDLPLFRALVKGESQLNRSSSFKEG</sequence>
<dbReference type="Proteomes" id="UP000017800">
    <property type="component" value="Unassembled WGS sequence"/>
</dbReference>
<organism evidence="1 2">
    <name type="scientific">Vibrio halioticoli NBRC 102217</name>
    <dbReference type="NCBI Taxonomy" id="1219072"/>
    <lineage>
        <taxon>Bacteria</taxon>
        <taxon>Pseudomonadati</taxon>
        <taxon>Pseudomonadota</taxon>
        <taxon>Gammaproteobacteria</taxon>
        <taxon>Vibrionales</taxon>
        <taxon>Vibrionaceae</taxon>
        <taxon>Vibrio</taxon>
    </lineage>
</organism>
<dbReference type="InterPro" id="IPR013381">
    <property type="entry name" value="CRISPR-assoc_prot_Cse1"/>
</dbReference>